<dbReference type="Proteomes" id="UP000346198">
    <property type="component" value="Unassembled WGS sequence"/>
</dbReference>
<accession>A0A6C2UG53</accession>
<keyword evidence="2" id="KW-1185">Reference proteome</keyword>
<sequence length="96" mass="10640">MASTLPEASSNDCVNMELLMKPLLCHAETGVCPPIVHNLIAKCFSLVLVLLYVPKWKLSQTRSKRSADNFRSGNSNEVTVYLKSKMRIPPGEAIHV</sequence>
<evidence type="ECO:0000313" key="1">
    <source>
        <dbReference type="EMBL" id="VGO19150.1"/>
    </source>
</evidence>
<evidence type="ECO:0000313" key="2">
    <source>
        <dbReference type="Proteomes" id="UP000346198"/>
    </source>
</evidence>
<name>A0A6C2UG53_9BACT</name>
<organism evidence="1 2">
    <name type="scientific">Pontiella sulfatireligans</name>
    <dbReference type="NCBI Taxonomy" id="2750658"/>
    <lineage>
        <taxon>Bacteria</taxon>
        <taxon>Pseudomonadati</taxon>
        <taxon>Kiritimatiellota</taxon>
        <taxon>Kiritimatiellia</taxon>
        <taxon>Kiritimatiellales</taxon>
        <taxon>Pontiellaceae</taxon>
        <taxon>Pontiella</taxon>
    </lineage>
</organism>
<proteinExistence type="predicted"/>
<dbReference type="AlphaFoldDB" id="A0A6C2UG53"/>
<reference evidence="1 2" key="1">
    <citation type="submission" date="2019-04" db="EMBL/GenBank/DDBJ databases">
        <authorList>
            <person name="Van Vliet M D."/>
        </authorList>
    </citation>
    <scope>NUCLEOTIDE SEQUENCE [LARGE SCALE GENOMIC DNA]</scope>
    <source>
        <strain evidence="1 2">F21</strain>
    </source>
</reference>
<dbReference type="EMBL" id="CAAHFH010000001">
    <property type="protein sequence ID" value="VGO19150.1"/>
    <property type="molecule type" value="Genomic_DNA"/>
</dbReference>
<gene>
    <name evidence="1" type="ORF">SCARR_01207</name>
</gene>
<protein>
    <submittedName>
        <fullName evidence="1">Uncharacterized protein</fullName>
    </submittedName>
</protein>